<evidence type="ECO:0000256" key="2">
    <source>
        <dbReference type="ARBA" id="ARBA00023125"/>
    </source>
</evidence>
<gene>
    <name evidence="6" type="ORF">GCM10008939_12790</name>
</gene>
<evidence type="ECO:0000313" key="7">
    <source>
        <dbReference type="Proteomes" id="UP000635726"/>
    </source>
</evidence>
<comment type="caution">
    <text evidence="6">The sequence shown here is derived from an EMBL/GenBank/DDBJ whole genome shotgun (WGS) entry which is preliminary data.</text>
</comment>
<keyword evidence="2 4" id="KW-0238">DNA-binding</keyword>
<dbReference type="FunFam" id="1.10.10.60:FF:000141">
    <property type="entry name" value="TetR family transcriptional regulator"/>
    <property type="match status" value="1"/>
</dbReference>
<reference evidence="6" key="2">
    <citation type="submission" date="2020-09" db="EMBL/GenBank/DDBJ databases">
        <authorList>
            <person name="Sun Q."/>
            <person name="Ohkuma M."/>
        </authorList>
    </citation>
    <scope>NUCLEOTIDE SEQUENCE</scope>
    <source>
        <strain evidence="6">JCM 14371</strain>
    </source>
</reference>
<protein>
    <submittedName>
        <fullName evidence="6">TetR family transcriptional regulator</fullName>
    </submittedName>
</protein>
<dbReference type="PRINTS" id="PR00455">
    <property type="entry name" value="HTHTETR"/>
</dbReference>
<dbReference type="Gene3D" id="1.10.357.10">
    <property type="entry name" value="Tetracycline Repressor, domain 2"/>
    <property type="match status" value="1"/>
</dbReference>
<dbReference type="PANTHER" id="PTHR30055:SF184">
    <property type="entry name" value="HTH-TYPE TRANSCRIPTIONAL REGULATOR ETHR"/>
    <property type="match status" value="1"/>
</dbReference>
<dbReference type="SUPFAM" id="SSF46689">
    <property type="entry name" value="Homeodomain-like"/>
    <property type="match status" value="1"/>
</dbReference>
<reference evidence="6" key="1">
    <citation type="journal article" date="2014" name="Int. J. Syst. Evol. Microbiol.">
        <title>Complete genome sequence of Corynebacterium casei LMG S-19264T (=DSM 44701T), isolated from a smear-ripened cheese.</title>
        <authorList>
            <consortium name="US DOE Joint Genome Institute (JGI-PGF)"/>
            <person name="Walter F."/>
            <person name="Albersmeier A."/>
            <person name="Kalinowski J."/>
            <person name="Ruckert C."/>
        </authorList>
    </citation>
    <scope>NUCLEOTIDE SEQUENCE</scope>
    <source>
        <strain evidence="6">JCM 14371</strain>
    </source>
</reference>
<dbReference type="PROSITE" id="PS50977">
    <property type="entry name" value="HTH_TETR_2"/>
    <property type="match status" value="1"/>
</dbReference>
<feature type="domain" description="HTH tetR-type" evidence="5">
    <location>
        <begin position="13"/>
        <end position="73"/>
    </location>
</feature>
<dbReference type="EMBL" id="BMOE01000003">
    <property type="protein sequence ID" value="GGJ69832.1"/>
    <property type="molecule type" value="Genomic_DNA"/>
</dbReference>
<dbReference type="PROSITE" id="PS01081">
    <property type="entry name" value="HTH_TETR_1"/>
    <property type="match status" value="1"/>
</dbReference>
<dbReference type="GO" id="GO:0000976">
    <property type="term" value="F:transcription cis-regulatory region binding"/>
    <property type="evidence" value="ECO:0007669"/>
    <property type="project" value="TreeGrafter"/>
</dbReference>
<keyword evidence="3" id="KW-0804">Transcription</keyword>
<dbReference type="InterPro" id="IPR050109">
    <property type="entry name" value="HTH-type_TetR-like_transc_reg"/>
</dbReference>
<dbReference type="InterPro" id="IPR009057">
    <property type="entry name" value="Homeodomain-like_sf"/>
</dbReference>
<dbReference type="Proteomes" id="UP000635726">
    <property type="component" value="Unassembled WGS sequence"/>
</dbReference>
<sequence length="204" mass="22970">MPVNEHRKRLAASARRQQILDAATALFIARGFEAVSMADLAQAIQVSRPAVYSYFPTTEAVLQTLLDERLQQLWTHLERLLPHNLDPHDRSSRGVYAALFGFLLGERESLLLLHSGGGPSFQARRTAFLTQLGERLEAQYPHIRRRPFQMVLITQLLDSLAHHAVQNDVQDVAALARTLDAFVRGGIEALSSEWERETEFSLTS</sequence>
<feature type="DNA-binding region" description="H-T-H motif" evidence="4">
    <location>
        <begin position="36"/>
        <end position="55"/>
    </location>
</feature>
<dbReference type="PANTHER" id="PTHR30055">
    <property type="entry name" value="HTH-TYPE TRANSCRIPTIONAL REGULATOR RUTR"/>
    <property type="match status" value="1"/>
</dbReference>
<evidence type="ECO:0000256" key="3">
    <source>
        <dbReference type="ARBA" id="ARBA00023163"/>
    </source>
</evidence>
<evidence type="ECO:0000256" key="4">
    <source>
        <dbReference type="PROSITE-ProRule" id="PRU00335"/>
    </source>
</evidence>
<dbReference type="Pfam" id="PF00440">
    <property type="entry name" value="TetR_N"/>
    <property type="match status" value="1"/>
</dbReference>
<evidence type="ECO:0000256" key="1">
    <source>
        <dbReference type="ARBA" id="ARBA00023015"/>
    </source>
</evidence>
<proteinExistence type="predicted"/>
<evidence type="ECO:0000313" key="6">
    <source>
        <dbReference type="EMBL" id="GGJ69832.1"/>
    </source>
</evidence>
<dbReference type="InterPro" id="IPR023772">
    <property type="entry name" value="DNA-bd_HTH_TetR-type_CS"/>
</dbReference>
<evidence type="ECO:0000259" key="5">
    <source>
        <dbReference type="PROSITE" id="PS50977"/>
    </source>
</evidence>
<dbReference type="RefSeq" id="WP_188961442.1">
    <property type="nucleotide sequence ID" value="NZ_BMOE01000003.1"/>
</dbReference>
<dbReference type="InterPro" id="IPR001647">
    <property type="entry name" value="HTH_TetR"/>
</dbReference>
<organism evidence="6 7">
    <name type="scientific">Deinococcus aquiradiocola</name>
    <dbReference type="NCBI Taxonomy" id="393059"/>
    <lineage>
        <taxon>Bacteria</taxon>
        <taxon>Thermotogati</taxon>
        <taxon>Deinococcota</taxon>
        <taxon>Deinococci</taxon>
        <taxon>Deinococcales</taxon>
        <taxon>Deinococcaceae</taxon>
        <taxon>Deinococcus</taxon>
    </lineage>
</organism>
<name>A0A917PBH1_9DEIO</name>
<keyword evidence="1" id="KW-0805">Transcription regulation</keyword>
<keyword evidence="7" id="KW-1185">Reference proteome</keyword>
<dbReference type="GO" id="GO:0003700">
    <property type="term" value="F:DNA-binding transcription factor activity"/>
    <property type="evidence" value="ECO:0007669"/>
    <property type="project" value="TreeGrafter"/>
</dbReference>
<accession>A0A917PBH1</accession>
<dbReference type="AlphaFoldDB" id="A0A917PBH1"/>